<name>A0A1W9YVL6_MYCBA</name>
<dbReference type="AlphaFoldDB" id="A0A1W9YVL6"/>
<dbReference type="Proteomes" id="UP000192366">
    <property type="component" value="Unassembled WGS sequence"/>
</dbReference>
<gene>
    <name evidence="1" type="ORF">BST17_16400</name>
</gene>
<keyword evidence="2" id="KW-1185">Reference proteome</keyword>
<dbReference type="EMBL" id="MVHJ01000012">
    <property type="protein sequence ID" value="ORA04101.1"/>
    <property type="molecule type" value="Genomic_DNA"/>
</dbReference>
<comment type="caution">
    <text evidence="1">The sequence shown here is derived from an EMBL/GenBank/DDBJ whole genome shotgun (WGS) entry which is preliminary data.</text>
</comment>
<protein>
    <submittedName>
        <fullName evidence="1">Uncharacterized protein</fullName>
    </submittedName>
</protein>
<reference evidence="1 2" key="1">
    <citation type="submission" date="2017-02" db="EMBL/GenBank/DDBJ databases">
        <title>The new phylogeny of genus Mycobacterium.</title>
        <authorList>
            <person name="Tortoli E."/>
            <person name="Trovato A."/>
            <person name="Cirillo D.M."/>
        </authorList>
    </citation>
    <scope>NUCLEOTIDE SEQUENCE [LARGE SCALE GENOMIC DNA]</scope>
    <source>
        <strain evidence="1 2">DSM 45578</strain>
    </source>
</reference>
<proteinExistence type="predicted"/>
<organism evidence="1 2">
    <name type="scientific">Mycolicibacterium bacteremicum</name>
    <name type="common">Mycobacterium bacteremicum</name>
    <dbReference type="NCBI Taxonomy" id="564198"/>
    <lineage>
        <taxon>Bacteria</taxon>
        <taxon>Bacillati</taxon>
        <taxon>Actinomycetota</taxon>
        <taxon>Actinomycetes</taxon>
        <taxon>Mycobacteriales</taxon>
        <taxon>Mycobacteriaceae</taxon>
        <taxon>Mycolicibacterium</taxon>
    </lineage>
</organism>
<dbReference type="STRING" id="564198.BST17_16400"/>
<sequence>MPDTKAWSGDAHTAATSMFDRAQKQTGAFSTYATAVGEALISGAGTIAPPRTALLNKADQIDMSGQLRVNEQWVVLIAGAQMTIEQVAALERRAQAEQVIVNGLLTAVGSADDTAAAALTDAAQPHGFVPPNPLDPGSLMIPGSQRPGDEVPDPLSPLGAIQQGLIRDTEMSQTVRETTTEKRYDPMTGEELATVTTIYMQDGSKHVRTANANAQFSDRGPATTEIHYDKDGNEISKSTSVTFNEFAHHSIANADVTTIQMADGTITTLIERPDGSRTGTIRTPDGRQADVPVQLLSNPALMTIDAGITGLGAQAEHGIPMLSQEALEHVKTGAKYGGPAFGLATALWDVAVADTGFQKCVAAAEGATSLTAGALAGVATSGGGPVTAVLAATVAAGGGKALGNWIGNTFCPR</sequence>
<evidence type="ECO:0000313" key="1">
    <source>
        <dbReference type="EMBL" id="ORA04101.1"/>
    </source>
</evidence>
<evidence type="ECO:0000313" key="2">
    <source>
        <dbReference type="Proteomes" id="UP000192366"/>
    </source>
</evidence>
<accession>A0A1W9YVL6</accession>